<dbReference type="InterPro" id="IPR018247">
    <property type="entry name" value="EF_Hand_1_Ca_BS"/>
</dbReference>
<keyword evidence="4" id="KW-0009">Actin-binding</keyword>
<dbReference type="GO" id="GO:0003779">
    <property type="term" value="F:actin binding"/>
    <property type="evidence" value="ECO:0007669"/>
    <property type="project" value="UniProtKB-KW"/>
</dbReference>
<proteinExistence type="predicted"/>
<dbReference type="PROSITE" id="PS00018">
    <property type="entry name" value="EF_HAND_1"/>
    <property type="match status" value="2"/>
</dbReference>
<dbReference type="InterPro" id="IPR002048">
    <property type="entry name" value="EF_hand_dom"/>
</dbReference>
<dbReference type="InterPro" id="IPR039647">
    <property type="entry name" value="EF_hand_pair_protein_CML-like"/>
</dbReference>
<dbReference type="AlphaFoldDB" id="F2TYT4"/>
<protein>
    <recommendedName>
        <fullName evidence="5">EF-hand domain-containing protein</fullName>
    </recommendedName>
</protein>
<evidence type="ECO:0000256" key="1">
    <source>
        <dbReference type="ARBA" id="ARBA00022723"/>
    </source>
</evidence>
<accession>F2TYT4</accession>
<dbReference type="EMBL" id="GL832957">
    <property type="protein sequence ID" value="EGD78758.1"/>
    <property type="molecule type" value="Genomic_DNA"/>
</dbReference>
<dbReference type="eggNOG" id="KOG0035">
    <property type="taxonomic scope" value="Eukaryota"/>
</dbReference>
<dbReference type="FunFam" id="1.10.238.10:FF:000004">
    <property type="entry name" value="Actinin alpha 1"/>
    <property type="match status" value="1"/>
</dbReference>
<feature type="domain" description="EF-hand" evidence="5">
    <location>
        <begin position="1"/>
        <end position="34"/>
    </location>
</feature>
<dbReference type="SMART" id="SM00054">
    <property type="entry name" value="EFh"/>
    <property type="match status" value="2"/>
</dbReference>
<dbReference type="SMART" id="SM01184">
    <property type="entry name" value="efhand_Ca_insen"/>
    <property type="match status" value="1"/>
</dbReference>
<dbReference type="InParanoid" id="F2TYT4"/>
<feature type="domain" description="EF-hand" evidence="5">
    <location>
        <begin position="43"/>
        <end position="78"/>
    </location>
</feature>
<dbReference type="PROSITE" id="PS50222">
    <property type="entry name" value="EF_HAND_2"/>
    <property type="match status" value="2"/>
</dbReference>
<reference evidence="6" key="1">
    <citation type="submission" date="2009-08" db="EMBL/GenBank/DDBJ databases">
        <title>Annotation of Salpingoeca rosetta.</title>
        <authorList>
            <consortium name="The Broad Institute Genome Sequencing Platform"/>
            <person name="Russ C."/>
            <person name="Cuomo C."/>
            <person name="Burger G."/>
            <person name="Gray M.W."/>
            <person name="Holland P.W.H."/>
            <person name="King N."/>
            <person name="Lang F.B.F."/>
            <person name="Roger A.J."/>
            <person name="Ruiz-Trillo I."/>
            <person name="Young S.K."/>
            <person name="Zeng Q."/>
            <person name="Gargeya S."/>
            <person name="Alvarado L."/>
            <person name="Berlin A."/>
            <person name="Chapman S.B."/>
            <person name="Chen Z."/>
            <person name="Freedman E."/>
            <person name="Gellesch M."/>
            <person name="Goldberg J."/>
            <person name="Griggs A."/>
            <person name="Gujja S."/>
            <person name="Heilman E."/>
            <person name="Heiman D."/>
            <person name="Howarth C."/>
            <person name="Mehta T."/>
            <person name="Neiman D."/>
            <person name="Pearson M."/>
            <person name="Roberts A."/>
            <person name="Saif S."/>
            <person name="Shea T."/>
            <person name="Shenoy N."/>
            <person name="Sisk P."/>
            <person name="Stolte C."/>
            <person name="Sykes S."/>
            <person name="White J."/>
            <person name="Yandava C."/>
            <person name="Haas B."/>
            <person name="Nusbaum C."/>
            <person name="Birren B."/>
        </authorList>
    </citation>
    <scope>NUCLEOTIDE SEQUENCE [LARGE SCALE GENOMIC DNA]</scope>
    <source>
        <strain evidence="6">ATCC 50818</strain>
    </source>
</reference>
<dbReference type="GO" id="GO:0005509">
    <property type="term" value="F:calcium ion binding"/>
    <property type="evidence" value="ECO:0007669"/>
    <property type="project" value="InterPro"/>
</dbReference>
<dbReference type="CDD" id="cd00051">
    <property type="entry name" value="EFh"/>
    <property type="match status" value="1"/>
</dbReference>
<sequence>MKEYKEAFQHWDKDNSGFLEHKEFRAFLLSLGKFNISQVPEESGDAEWDRIMARLDPNSDGKVSFDEFIAFMVEESADAESADQLLEAFRVLSNGQPYVLAADLQRELSPELYEYCIANMSTYDDGPEGALDYSSFANALYGESDL</sequence>
<evidence type="ECO:0000256" key="2">
    <source>
        <dbReference type="ARBA" id="ARBA00022737"/>
    </source>
</evidence>
<dbReference type="PANTHER" id="PTHR10891">
    <property type="entry name" value="EF-HAND CALCIUM-BINDING DOMAIN CONTAINING PROTEIN"/>
    <property type="match status" value="1"/>
</dbReference>
<name>F2TYT4_SALR5</name>
<keyword evidence="3" id="KW-0106">Calcium</keyword>
<dbReference type="Pfam" id="PF08726">
    <property type="entry name" value="EFhand_Ca_insen"/>
    <property type="match status" value="1"/>
</dbReference>
<keyword evidence="7" id="KW-1185">Reference proteome</keyword>
<evidence type="ECO:0000313" key="6">
    <source>
        <dbReference type="EMBL" id="EGD78758.1"/>
    </source>
</evidence>
<dbReference type="SUPFAM" id="SSF47473">
    <property type="entry name" value="EF-hand"/>
    <property type="match status" value="1"/>
</dbReference>
<dbReference type="RefSeq" id="XP_004997715.1">
    <property type="nucleotide sequence ID" value="XM_004997658.1"/>
</dbReference>
<evidence type="ECO:0000256" key="4">
    <source>
        <dbReference type="ARBA" id="ARBA00023203"/>
    </source>
</evidence>
<dbReference type="PROSITE" id="PS00303">
    <property type="entry name" value="S100_CABP"/>
    <property type="match status" value="1"/>
</dbReference>
<keyword evidence="2" id="KW-0677">Repeat</keyword>
<gene>
    <name evidence="6" type="ORF">PTSG_11778</name>
</gene>
<evidence type="ECO:0000256" key="3">
    <source>
        <dbReference type="ARBA" id="ARBA00022837"/>
    </source>
</evidence>
<dbReference type="InterPro" id="IPR001751">
    <property type="entry name" value="S100/CaBP7/8-like_CS"/>
</dbReference>
<keyword evidence="1" id="KW-0479">Metal-binding</keyword>
<dbReference type="Proteomes" id="UP000007799">
    <property type="component" value="Unassembled WGS sequence"/>
</dbReference>
<dbReference type="InterPro" id="IPR014837">
    <property type="entry name" value="EF-hand_Ca_insen"/>
</dbReference>
<evidence type="ECO:0000259" key="5">
    <source>
        <dbReference type="PROSITE" id="PS50222"/>
    </source>
</evidence>
<dbReference type="GeneID" id="16078311"/>
<dbReference type="Pfam" id="PF13499">
    <property type="entry name" value="EF-hand_7"/>
    <property type="match status" value="1"/>
</dbReference>
<dbReference type="InterPro" id="IPR011992">
    <property type="entry name" value="EF-hand-dom_pair"/>
</dbReference>
<dbReference type="Gene3D" id="1.10.238.10">
    <property type="entry name" value="EF-hand"/>
    <property type="match status" value="2"/>
</dbReference>
<evidence type="ECO:0000313" key="7">
    <source>
        <dbReference type="Proteomes" id="UP000007799"/>
    </source>
</evidence>
<organism evidence="7">
    <name type="scientific">Salpingoeca rosetta (strain ATCC 50818 / BSB-021)</name>
    <dbReference type="NCBI Taxonomy" id="946362"/>
    <lineage>
        <taxon>Eukaryota</taxon>
        <taxon>Choanoflagellata</taxon>
        <taxon>Craspedida</taxon>
        <taxon>Salpingoecidae</taxon>
        <taxon>Salpingoeca</taxon>
    </lineage>
</organism>
<dbReference type="OrthoDB" id="6018565at2759"/>
<dbReference type="STRING" id="946362.F2TYT4"/>
<dbReference type="KEGG" id="sre:PTSG_11778"/>